<dbReference type="EMBL" id="JANPWB010000002">
    <property type="protein sequence ID" value="KAJ1209316.1"/>
    <property type="molecule type" value="Genomic_DNA"/>
</dbReference>
<protein>
    <submittedName>
        <fullName evidence="2">Uncharacterized protein</fullName>
    </submittedName>
</protein>
<reference evidence="2" key="1">
    <citation type="journal article" date="2022" name="bioRxiv">
        <title>Sequencing and chromosome-scale assembly of the giantPleurodeles waltlgenome.</title>
        <authorList>
            <person name="Brown T."/>
            <person name="Elewa A."/>
            <person name="Iarovenko S."/>
            <person name="Subramanian E."/>
            <person name="Araus A.J."/>
            <person name="Petzold A."/>
            <person name="Susuki M."/>
            <person name="Suzuki K.-i.T."/>
            <person name="Hayashi T."/>
            <person name="Toyoda A."/>
            <person name="Oliveira C."/>
            <person name="Osipova E."/>
            <person name="Leigh N.D."/>
            <person name="Simon A."/>
            <person name="Yun M.H."/>
        </authorList>
    </citation>
    <scope>NUCLEOTIDE SEQUENCE</scope>
    <source>
        <strain evidence="2">20211129_DDA</strain>
        <tissue evidence="2">Liver</tissue>
    </source>
</reference>
<feature type="region of interest" description="Disordered" evidence="1">
    <location>
        <begin position="108"/>
        <end position="130"/>
    </location>
</feature>
<dbReference type="AlphaFoldDB" id="A0AAV7W8L3"/>
<name>A0AAV7W8L3_PLEWA</name>
<sequence>MALRLAPNLAISYLTSTARKALGPLKRYCKQLLDRDQSGECRGTVSPHLGGATCLQWAGLTLRWWAPGEDPSFRGPICTGLRDCHRGVTNLGQRNSLVAGLHKFQDGGHRAGSQGVVGPTRQEDSTRKEPLQETKFGTFASTVCNHVRSKEALRGLRKEYNR</sequence>
<organism evidence="2 3">
    <name type="scientific">Pleurodeles waltl</name>
    <name type="common">Iberian ribbed newt</name>
    <dbReference type="NCBI Taxonomy" id="8319"/>
    <lineage>
        <taxon>Eukaryota</taxon>
        <taxon>Metazoa</taxon>
        <taxon>Chordata</taxon>
        <taxon>Craniata</taxon>
        <taxon>Vertebrata</taxon>
        <taxon>Euteleostomi</taxon>
        <taxon>Amphibia</taxon>
        <taxon>Batrachia</taxon>
        <taxon>Caudata</taxon>
        <taxon>Salamandroidea</taxon>
        <taxon>Salamandridae</taxon>
        <taxon>Pleurodelinae</taxon>
        <taxon>Pleurodeles</taxon>
    </lineage>
</organism>
<gene>
    <name evidence="2" type="ORF">NDU88_004694</name>
</gene>
<comment type="caution">
    <text evidence="2">The sequence shown here is derived from an EMBL/GenBank/DDBJ whole genome shotgun (WGS) entry which is preliminary data.</text>
</comment>
<proteinExistence type="predicted"/>
<keyword evidence="3" id="KW-1185">Reference proteome</keyword>
<dbReference type="Proteomes" id="UP001066276">
    <property type="component" value="Chromosome 1_2"/>
</dbReference>
<feature type="compositionally biased region" description="Basic and acidic residues" evidence="1">
    <location>
        <begin position="121"/>
        <end position="130"/>
    </location>
</feature>
<accession>A0AAV7W8L3</accession>
<evidence type="ECO:0000313" key="2">
    <source>
        <dbReference type="EMBL" id="KAJ1209316.1"/>
    </source>
</evidence>
<evidence type="ECO:0000256" key="1">
    <source>
        <dbReference type="SAM" id="MobiDB-lite"/>
    </source>
</evidence>
<evidence type="ECO:0000313" key="3">
    <source>
        <dbReference type="Proteomes" id="UP001066276"/>
    </source>
</evidence>